<dbReference type="AlphaFoldDB" id="A0A7J7IQH8"/>
<feature type="domain" description="2-C-methyl-D-erythritol 2,4-cyclodiphosphate synthase" evidence="10">
    <location>
        <begin position="10"/>
        <end position="81"/>
    </location>
</feature>
<comment type="catalytic activity">
    <reaction evidence="1">
        <text>1-(5-phospho-beta-D-ribosyl)-ATP + H2O = 1-(5-phospho-beta-D-ribosyl)-5'-AMP + diphosphate + H(+)</text>
        <dbReference type="Rhea" id="RHEA:22828"/>
        <dbReference type="ChEBI" id="CHEBI:15377"/>
        <dbReference type="ChEBI" id="CHEBI:15378"/>
        <dbReference type="ChEBI" id="CHEBI:33019"/>
        <dbReference type="ChEBI" id="CHEBI:59457"/>
        <dbReference type="ChEBI" id="CHEBI:73183"/>
        <dbReference type="EC" id="3.6.1.31"/>
    </reaction>
</comment>
<dbReference type="InterPro" id="IPR003526">
    <property type="entry name" value="MECDP_synthase"/>
</dbReference>
<dbReference type="OrthoDB" id="2015434at2759"/>
<proteinExistence type="inferred from homology"/>
<keyword evidence="6" id="KW-0378">Hydrolase</keyword>
<dbReference type="EMBL" id="VWRR01000001">
    <property type="protein sequence ID" value="KAF6005365.1"/>
    <property type="molecule type" value="Genomic_DNA"/>
</dbReference>
<evidence type="ECO:0000256" key="1">
    <source>
        <dbReference type="ARBA" id="ARBA00001460"/>
    </source>
</evidence>
<dbReference type="Pfam" id="PF01503">
    <property type="entry name" value="PRA-PH"/>
    <property type="match status" value="1"/>
</dbReference>
<dbReference type="Gene3D" id="3.30.1330.50">
    <property type="entry name" value="2-C-methyl-D-erythritol 2,4-cyclodiphosphate synthase"/>
    <property type="match status" value="1"/>
</dbReference>
<evidence type="ECO:0000256" key="8">
    <source>
        <dbReference type="ARBA" id="ARBA00023102"/>
    </source>
</evidence>
<dbReference type="Pfam" id="PF02542">
    <property type="entry name" value="YgbB"/>
    <property type="match status" value="1"/>
</dbReference>
<evidence type="ECO:0000313" key="11">
    <source>
        <dbReference type="EMBL" id="KAF6005365.1"/>
    </source>
</evidence>
<dbReference type="SUPFAM" id="SSF69765">
    <property type="entry name" value="IpsF-like"/>
    <property type="match status" value="1"/>
</dbReference>
<dbReference type="GO" id="GO:0000105">
    <property type="term" value="P:L-histidine biosynthetic process"/>
    <property type="evidence" value="ECO:0007669"/>
    <property type="project" value="UniProtKB-UniPathway"/>
</dbReference>
<gene>
    <name evidence="11" type="ORF">F1559_004729</name>
</gene>
<evidence type="ECO:0000256" key="5">
    <source>
        <dbReference type="ARBA" id="ARBA00022741"/>
    </source>
</evidence>
<organism evidence="11 12">
    <name type="scientific">Cyanidiococcus yangmingshanensis</name>
    <dbReference type="NCBI Taxonomy" id="2690220"/>
    <lineage>
        <taxon>Eukaryota</taxon>
        <taxon>Rhodophyta</taxon>
        <taxon>Bangiophyceae</taxon>
        <taxon>Cyanidiales</taxon>
        <taxon>Cyanidiaceae</taxon>
        <taxon>Cyanidiococcus</taxon>
    </lineage>
</organism>
<dbReference type="InterPro" id="IPR021130">
    <property type="entry name" value="PRib-ATP_PPHydrolase-like"/>
</dbReference>
<dbReference type="SUPFAM" id="SSF101386">
    <property type="entry name" value="all-alpha NTP pyrophosphatases"/>
    <property type="match status" value="1"/>
</dbReference>
<dbReference type="NCBIfam" id="NF001611">
    <property type="entry name" value="PRK00400.1-3"/>
    <property type="match status" value="1"/>
</dbReference>
<dbReference type="GO" id="GO:0016114">
    <property type="term" value="P:terpenoid biosynthetic process"/>
    <property type="evidence" value="ECO:0007669"/>
    <property type="project" value="InterPro"/>
</dbReference>
<evidence type="ECO:0000313" key="12">
    <source>
        <dbReference type="Proteomes" id="UP000530660"/>
    </source>
</evidence>
<feature type="region of interest" description="Disordered" evidence="9">
    <location>
        <begin position="209"/>
        <end position="237"/>
    </location>
</feature>
<dbReference type="CDD" id="cd11534">
    <property type="entry name" value="NTP-PPase_HisIE_like"/>
    <property type="match status" value="1"/>
</dbReference>
<accession>A0A7J7IQH8</accession>
<dbReference type="GO" id="GO:0004636">
    <property type="term" value="F:phosphoribosyl-ATP diphosphatase activity"/>
    <property type="evidence" value="ECO:0007669"/>
    <property type="project" value="UniProtKB-EC"/>
</dbReference>
<sequence length="237" mass="26881">MFLWRQPEGLMQQRGYRVANLDVTVILERPKLAPHKEQIRQNIAKLLGLPLDQVNLKAKTHEKVDSIGENRSVGCHAVVLLERTTMAGNLSETTQNTMVNDVNSHPESSEEWKEGVFDYLSATLERVYGVIQSRRGANPEASWTAKLFSKGRHKIAQKVGEEALEVALDAVQNRSERVVEESADLLYHLLVLWADMGIQPAQVAAELEKREGKSGLQEKMKRNERKDETRLEDMLQN</sequence>
<comment type="pathway">
    <text evidence="2">Amino-acid biosynthesis; L-histidine biosynthesis; L-histidine from 5-phospho-alpha-D-ribose 1-diphosphate: step 2/9.</text>
</comment>
<dbReference type="GO" id="GO:0008685">
    <property type="term" value="F:2-C-methyl-D-erythritol 2,4-cyclodiphosphate synthase activity"/>
    <property type="evidence" value="ECO:0007669"/>
    <property type="project" value="InterPro"/>
</dbReference>
<evidence type="ECO:0000256" key="7">
    <source>
        <dbReference type="ARBA" id="ARBA00022840"/>
    </source>
</evidence>
<name>A0A7J7IQH8_9RHOD</name>
<evidence type="ECO:0000256" key="9">
    <source>
        <dbReference type="SAM" id="MobiDB-lite"/>
    </source>
</evidence>
<dbReference type="GO" id="GO:0005524">
    <property type="term" value="F:ATP binding"/>
    <property type="evidence" value="ECO:0007669"/>
    <property type="project" value="UniProtKB-KW"/>
</dbReference>
<dbReference type="PANTHER" id="PTHR43181">
    <property type="entry name" value="2-C-METHYL-D-ERYTHRITOL 2,4-CYCLODIPHOSPHATE SYNTHASE, CHLOROPLASTIC"/>
    <property type="match status" value="1"/>
</dbReference>
<keyword evidence="7" id="KW-0067">ATP-binding</keyword>
<keyword evidence="12" id="KW-1185">Reference proteome</keyword>
<evidence type="ECO:0000256" key="6">
    <source>
        <dbReference type="ARBA" id="ARBA00022801"/>
    </source>
</evidence>
<evidence type="ECO:0000256" key="3">
    <source>
        <dbReference type="ARBA" id="ARBA00012414"/>
    </source>
</evidence>
<dbReference type="Proteomes" id="UP000530660">
    <property type="component" value="Unassembled WGS sequence"/>
</dbReference>
<dbReference type="EC" id="3.6.1.31" evidence="3"/>
<keyword evidence="4" id="KW-0028">Amino-acid biosynthesis</keyword>
<keyword evidence="5" id="KW-0547">Nucleotide-binding</keyword>
<dbReference type="InterPro" id="IPR036571">
    <property type="entry name" value="MECDP_synthase_sf"/>
</dbReference>
<keyword evidence="8" id="KW-0368">Histidine biosynthesis</keyword>
<evidence type="ECO:0000256" key="4">
    <source>
        <dbReference type="ARBA" id="ARBA00022605"/>
    </source>
</evidence>
<dbReference type="NCBIfam" id="NF001613">
    <property type="entry name" value="PRK00400.1-5"/>
    <property type="match status" value="1"/>
</dbReference>
<dbReference type="NCBIfam" id="TIGR03188">
    <property type="entry name" value="histidine_hisI"/>
    <property type="match status" value="1"/>
</dbReference>
<evidence type="ECO:0000256" key="2">
    <source>
        <dbReference type="ARBA" id="ARBA00005204"/>
    </source>
</evidence>
<dbReference type="UniPathway" id="UPA00031">
    <property type="reaction ID" value="UER00007"/>
</dbReference>
<dbReference type="HAMAP" id="MF_01020">
    <property type="entry name" value="HisE"/>
    <property type="match status" value="1"/>
</dbReference>
<protein>
    <recommendedName>
        <fullName evidence="3">phosphoribosyl-ATP diphosphatase</fullName>
        <ecNumber evidence="3">3.6.1.31</ecNumber>
    </recommendedName>
</protein>
<dbReference type="InterPro" id="IPR008179">
    <property type="entry name" value="HisE"/>
</dbReference>
<evidence type="ECO:0000259" key="10">
    <source>
        <dbReference type="Pfam" id="PF02542"/>
    </source>
</evidence>
<comment type="caution">
    <text evidence="11">The sequence shown here is derived from an EMBL/GenBank/DDBJ whole genome shotgun (WGS) entry which is preliminary data.</text>
</comment>
<dbReference type="PANTHER" id="PTHR43181:SF1">
    <property type="entry name" value="2-C-METHYL-D-ERYTHRITOL 2,4-CYCLODIPHOSPHATE SYNTHASE, CHLOROPLASTIC"/>
    <property type="match status" value="1"/>
</dbReference>
<dbReference type="Gene3D" id="1.10.287.1080">
    <property type="entry name" value="MazG-like"/>
    <property type="match status" value="1"/>
</dbReference>
<reference evidence="11 12" key="1">
    <citation type="journal article" date="2020" name="J. Phycol.">
        <title>Comparative genome analysis reveals Cyanidiococcus gen. nov., a new extremophilic red algal genus sister to Cyanidioschyzon (Cyanidioschyzonaceae, Rhodophyta).</title>
        <authorList>
            <person name="Liu S.-L."/>
            <person name="Chiang Y.-R."/>
            <person name="Yoon H.S."/>
            <person name="Fu H.-Y."/>
        </authorList>
    </citation>
    <scope>NUCLEOTIDE SEQUENCE [LARGE SCALE GENOMIC DNA]</scope>
    <source>
        <strain evidence="11 12">THAL066</strain>
    </source>
</reference>